<sequence>MALLKEFVDVFPEELPEELPPIRGIEHQIDLVPIAALPNRTAYRCNPDEAKELQRQVNELLEKALPDFSKTFEIECDASGVGIRAVFIHDKRPIAYFSEKLSGASLNYSTYDKEFYALIRALETWEHYLLLKEFVIHIDHESLKYLKGQNKLNQRHAKWVEYLEIFPYVIRYIQGNVNVLADALSRRTQRDKDSILVVVDGLSKMAHFILCHKSDDVSHVADLFFKEVVMMHGIPMSIVSDRDPKFLSYFWKTLWAKLGTKLLFNTACHPQTDGQTKVSIHNTTRKTPFEVVYGFNPIIPLDLAPLPASSGVCLDGKKRAEKIKTLHEHVKKQIEKKNATYAQGANKGRILFGFIFVRRCFQENVNDNASKIELPDDYNVSATLNVRDLYRYFEDEEDLDLRANPSKLGGDNVPKNAVQDEAKSSSGPSTRSKVKKFAATRPGPITILKCMEI</sequence>
<dbReference type="PANTHER" id="PTHR35046:SF9">
    <property type="entry name" value="RNA-DIRECTED DNA POLYMERASE"/>
    <property type="match status" value="1"/>
</dbReference>
<organism evidence="9 10">
    <name type="scientific">Punica granatum</name>
    <name type="common">Pomegranate</name>
    <dbReference type="NCBI Taxonomy" id="22663"/>
    <lineage>
        <taxon>Eukaryota</taxon>
        <taxon>Viridiplantae</taxon>
        <taxon>Streptophyta</taxon>
        <taxon>Embryophyta</taxon>
        <taxon>Tracheophyta</taxon>
        <taxon>Spermatophyta</taxon>
        <taxon>Magnoliopsida</taxon>
        <taxon>eudicotyledons</taxon>
        <taxon>Gunneridae</taxon>
        <taxon>Pentapetalae</taxon>
        <taxon>rosids</taxon>
        <taxon>malvids</taxon>
        <taxon>Myrtales</taxon>
        <taxon>Lythraceae</taxon>
        <taxon>Punica</taxon>
    </lineage>
</organism>
<keyword evidence="5" id="KW-0378">Hydrolase</keyword>
<evidence type="ECO:0000256" key="5">
    <source>
        <dbReference type="ARBA" id="ARBA00022801"/>
    </source>
</evidence>
<gene>
    <name evidence="9" type="ORF">CRG98_036378</name>
</gene>
<dbReference type="GO" id="GO:0015074">
    <property type="term" value="P:DNA integration"/>
    <property type="evidence" value="ECO:0007669"/>
    <property type="project" value="InterPro"/>
</dbReference>
<evidence type="ECO:0000259" key="8">
    <source>
        <dbReference type="PROSITE" id="PS50994"/>
    </source>
</evidence>
<dbReference type="PROSITE" id="PS50994">
    <property type="entry name" value="INTEGRASE"/>
    <property type="match status" value="1"/>
</dbReference>
<protein>
    <recommendedName>
        <fullName evidence="8">Integrase catalytic domain-containing protein</fullName>
    </recommendedName>
</protein>
<dbReference type="Gene3D" id="3.30.420.10">
    <property type="entry name" value="Ribonuclease H-like superfamily/Ribonuclease H"/>
    <property type="match status" value="1"/>
</dbReference>
<dbReference type="SUPFAM" id="SSF56672">
    <property type="entry name" value="DNA/RNA polymerases"/>
    <property type="match status" value="2"/>
</dbReference>
<dbReference type="EMBL" id="PGOL01003066">
    <property type="protein sequence ID" value="PKI43232.1"/>
    <property type="molecule type" value="Genomic_DNA"/>
</dbReference>
<evidence type="ECO:0000256" key="2">
    <source>
        <dbReference type="ARBA" id="ARBA00022695"/>
    </source>
</evidence>
<dbReference type="Proteomes" id="UP000233551">
    <property type="component" value="Unassembled WGS sequence"/>
</dbReference>
<dbReference type="Pfam" id="PF17917">
    <property type="entry name" value="RT_RNaseH"/>
    <property type="match status" value="1"/>
</dbReference>
<dbReference type="STRING" id="22663.A0A2I0IGV0"/>
<dbReference type="GO" id="GO:0003676">
    <property type="term" value="F:nucleic acid binding"/>
    <property type="evidence" value="ECO:0007669"/>
    <property type="project" value="InterPro"/>
</dbReference>
<dbReference type="PANTHER" id="PTHR35046">
    <property type="entry name" value="ZINC KNUCKLE (CCHC-TYPE) FAMILY PROTEIN"/>
    <property type="match status" value="1"/>
</dbReference>
<reference evidence="9 10" key="1">
    <citation type="submission" date="2017-11" db="EMBL/GenBank/DDBJ databases">
        <title>De-novo sequencing of pomegranate (Punica granatum L.) genome.</title>
        <authorList>
            <person name="Akparov Z."/>
            <person name="Amiraslanov A."/>
            <person name="Hajiyeva S."/>
            <person name="Abbasov M."/>
            <person name="Kaur K."/>
            <person name="Hamwieh A."/>
            <person name="Solovyev V."/>
            <person name="Salamov A."/>
            <person name="Braich B."/>
            <person name="Kosarev P."/>
            <person name="Mahmoud A."/>
            <person name="Hajiyev E."/>
            <person name="Babayeva S."/>
            <person name="Izzatullayeva V."/>
            <person name="Mammadov A."/>
            <person name="Mammadov A."/>
            <person name="Sharifova S."/>
            <person name="Ojaghi J."/>
            <person name="Eynullazada K."/>
            <person name="Bayramov B."/>
            <person name="Abdulazimova A."/>
            <person name="Shahmuradov I."/>
        </authorList>
    </citation>
    <scope>NUCLEOTIDE SEQUENCE [LARGE SCALE GENOMIC DNA]</scope>
    <source>
        <strain evidence="10">cv. AG2017</strain>
        <tissue evidence="9">Leaf</tissue>
    </source>
</reference>
<keyword evidence="3" id="KW-0540">Nuclease</keyword>
<dbReference type="GO" id="GO:0003964">
    <property type="term" value="F:RNA-directed DNA polymerase activity"/>
    <property type="evidence" value="ECO:0007669"/>
    <property type="project" value="UniProtKB-KW"/>
</dbReference>
<evidence type="ECO:0000313" key="9">
    <source>
        <dbReference type="EMBL" id="PKI43232.1"/>
    </source>
</evidence>
<evidence type="ECO:0000256" key="4">
    <source>
        <dbReference type="ARBA" id="ARBA00022759"/>
    </source>
</evidence>
<evidence type="ECO:0000256" key="7">
    <source>
        <dbReference type="SAM" id="MobiDB-lite"/>
    </source>
</evidence>
<keyword evidence="2" id="KW-0548">Nucleotidyltransferase</keyword>
<dbReference type="AlphaFoldDB" id="A0A2I0IGV0"/>
<dbReference type="InterPro" id="IPR012337">
    <property type="entry name" value="RNaseH-like_sf"/>
</dbReference>
<feature type="region of interest" description="Disordered" evidence="7">
    <location>
        <begin position="403"/>
        <end position="437"/>
    </location>
</feature>
<proteinExistence type="predicted"/>
<accession>A0A2I0IGV0</accession>
<dbReference type="InterPro" id="IPR036397">
    <property type="entry name" value="RNaseH_sf"/>
</dbReference>
<keyword evidence="1" id="KW-0808">Transferase</keyword>
<dbReference type="InterPro" id="IPR041373">
    <property type="entry name" value="RT_RNaseH"/>
</dbReference>
<feature type="domain" description="Integrase catalytic" evidence="8">
    <location>
        <begin position="163"/>
        <end position="277"/>
    </location>
</feature>
<keyword evidence="6" id="KW-0695">RNA-directed DNA polymerase</keyword>
<dbReference type="SUPFAM" id="SSF53098">
    <property type="entry name" value="Ribonuclease H-like"/>
    <property type="match status" value="1"/>
</dbReference>
<name>A0A2I0IGV0_PUNGR</name>
<dbReference type="GO" id="GO:0016787">
    <property type="term" value="F:hydrolase activity"/>
    <property type="evidence" value="ECO:0007669"/>
    <property type="project" value="UniProtKB-KW"/>
</dbReference>
<dbReference type="InterPro" id="IPR001584">
    <property type="entry name" value="Integrase_cat-core"/>
</dbReference>
<evidence type="ECO:0000256" key="3">
    <source>
        <dbReference type="ARBA" id="ARBA00022722"/>
    </source>
</evidence>
<dbReference type="InterPro" id="IPR043502">
    <property type="entry name" value="DNA/RNA_pol_sf"/>
</dbReference>
<evidence type="ECO:0000256" key="1">
    <source>
        <dbReference type="ARBA" id="ARBA00022679"/>
    </source>
</evidence>
<evidence type="ECO:0000256" key="6">
    <source>
        <dbReference type="ARBA" id="ARBA00022918"/>
    </source>
</evidence>
<evidence type="ECO:0000313" key="10">
    <source>
        <dbReference type="Proteomes" id="UP000233551"/>
    </source>
</evidence>
<keyword evidence="4" id="KW-0255">Endonuclease</keyword>
<dbReference type="CDD" id="cd09274">
    <property type="entry name" value="RNase_HI_RT_Ty3"/>
    <property type="match status" value="1"/>
</dbReference>
<keyword evidence="10" id="KW-1185">Reference proteome</keyword>
<dbReference type="GO" id="GO:0004519">
    <property type="term" value="F:endonuclease activity"/>
    <property type="evidence" value="ECO:0007669"/>
    <property type="project" value="UniProtKB-KW"/>
</dbReference>
<comment type="caution">
    <text evidence="9">The sequence shown here is derived from an EMBL/GenBank/DDBJ whole genome shotgun (WGS) entry which is preliminary data.</text>
</comment>